<comment type="caution">
    <text evidence="1">The sequence shown here is derived from an EMBL/GenBank/DDBJ whole genome shotgun (WGS) entry which is preliminary data.</text>
</comment>
<proteinExistence type="predicted"/>
<dbReference type="Proteomes" id="UP000605733">
    <property type="component" value="Unassembled WGS sequence"/>
</dbReference>
<evidence type="ECO:0000313" key="2">
    <source>
        <dbReference type="Proteomes" id="UP000605733"/>
    </source>
</evidence>
<dbReference type="EMBL" id="BMIX01000001">
    <property type="protein sequence ID" value="GGG27018.1"/>
    <property type="molecule type" value="Genomic_DNA"/>
</dbReference>
<gene>
    <name evidence="1" type="ORF">GCM10011532_08040</name>
</gene>
<evidence type="ECO:0008006" key="3">
    <source>
        <dbReference type="Google" id="ProtNLM"/>
    </source>
</evidence>
<accession>A0ABQ1WE27</accession>
<keyword evidence="2" id="KW-1185">Reference proteome</keyword>
<organism evidence="1 2">
    <name type="scientific">Christiangramia forsetii</name>
    <dbReference type="NCBI Taxonomy" id="411153"/>
    <lineage>
        <taxon>Bacteria</taxon>
        <taxon>Pseudomonadati</taxon>
        <taxon>Bacteroidota</taxon>
        <taxon>Flavobacteriia</taxon>
        <taxon>Flavobacteriales</taxon>
        <taxon>Flavobacteriaceae</taxon>
        <taxon>Christiangramia</taxon>
    </lineage>
</organism>
<reference evidence="2" key="1">
    <citation type="journal article" date="2019" name="Int. J. Syst. Evol. Microbiol.">
        <title>The Global Catalogue of Microorganisms (GCM) 10K type strain sequencing project: providing services to taxonomists for standard genome sequencing and annotation.</title>
        <authorList>
            <consortium name="The Broad Institute Genomics Platform"/>
            <consortium name="The Broad Institute Genome Sequencing Center for Infectious Disease"/>
            <person name="Wu L."/>
            <person name="Ma J."/>
        </authorList>
    </citation>
    <scope>NUCLEOTIDE SEQUENCE [LARGE SCALE GENOMIC DNA]</scope>
    <source>
        <strain evidence="2">CGMCC 1.15422</strain>
    </source>
</reference>
<evidence type="ECO:0000313" key="1">
    <source>
        <dbReference type="EMBL" id="GGG27018.1"/>
    </source>
</evidence>
<name>A0ABQ1WE27_9FLAO</name>
<protein>
    <recommendedName>
        <fullName evidence="3">Phosphoribosylpyrophosphate synthetase</fullName>
    </recommendedName>
</protein>
<sequence length="115" mass="13253">MILNKIQFKMKDYGTLSQAINKLKLEEGYEEDFNLLDEEIQIKSKEQTFGTEEFEVDKVLRFEGMSNPDDNAILYAITTSDNHKGLLVDGYGISSGQISKKMMKKLDLKDHRELD</sequence>